<feature type="non-terminal residue" evidence="1">
    <location>
        <position position="100"/>
    </location>
</feature>
<sequence length="100" mass="11725">MYDLWVTRDYMSNMTNSAKDADNIIISDVSKTEPELRPGCCLFYHLLIRKSTGHHGHTISKAECKRRFDFLPRPGECWNVWDTGDDNIYFRNHPLYIKGT</sequence>
<dbReference type="EMBL" id="LAZR01007301">
    <property type="protein sequence ID" value="KKM86136.1"/>
    <property type="molecule type" value="Genomic_DNA"/>
</dbReference>
<name>A0A0F9LFZ4_9ZZZZ</name>
<proteinExistence type="predicted"/>
<dbReference type="AlphaFoldDB" id="A0A0F9LFZ4"/>
<evidence type="ECO:0000313" key="1">
    <source>
        <dbReference type="EMBL" id="KKM86136.1"/>
    </source>
</evidence>
<gene>
    <name evidence="1" type="ORF">LCGC14_1282090</name>
</gene>
<reference evidence="1" key="1">
    <citation type="journal article" date="2015" name="Nature">
        <title>Complex archaea that bridge the gap between prokaryotes and eukaryotes.</title>
        <authorList>
            <person name="Spang A."/>
            <person name="Saw J.H."/>
            <person name="Jorgensen S.L."/>
            <person name="Zaremba-Niedzwiedzka K."/>
            <person name="Martijn J."/>
            <person name="Lind A.E."/>
            <person name="van Eijk R."/>
            <person name="Schleper C."/>
            <person name="Guy L."/>
            <person name="Ettema T.J."/>
        </authorList>
    </citation>
    <scope>NUCLEOTIDE SEQUENCE</scope>
</reference>
<accession>A0A0F9LFZ4</accession>
<protein>
    <submittedName>
        <fullName evidence="1">Uncharacterized protein</fullName>
    </submittedName>
</protein>
<organism evidence="1">
    <name type="scientific">marine sediment metagenome</name>
    <dbReference type="NCBI Taxonomy" id="412755"/>
    <lineage>
        <taxon>unclassified sequences</taxon>
        <taxon>metagenomes</taxon>
        <taxon>ecological metagenomes</taxon>
    </lineage>
</organism>
<comment type="caution">
    <text evidence="1">The sequence shown here is derived from an EMBL/GenBank/DDBJ whole genome shotgun (WGS) entry which is preliminary data.</text>
</comment>